<dbReference type="PANTHER" id="PTHR12872:SF1">
    <property type="entry name" value="ALPHA-N-ACETYLGLUCOSAMINIDASE"/>
    <property type="match status" value="1"/>
</dbReference>
<dbReference type="InterPro" id="IPR007781">
    <property type="entry name" value="NAGLU"/>
</dbReference>
<name>A0ABZ2ABP6_STRNV</name>
<dbReference type="InterPro" id="IPR024240">
    <property type="entry name" value="NAGLU_N"/>
</dbReference>
<gene>
    <name evidence="5" type="ORF">OG442_31180</name>
</gene>
<dbReference type="PROSITE" id="PS51318">
    <property type="entry name" value="TAT"/>
    <property type="match status" value="1"/>
</dbReference>
<feature type="domain" description="Alpha-N-acetylglucosaminidase C-terminal" evidence="4">
    <location>
        <begin position="489"/>
        <end position="742"/>
    </location>
</feature>
<dbReference type="InterPro" id="IPR024732">
    <property type="entry name" value="NAGLU_C"/>
</dbReference>
<sequence length="1056" mass="113279">MTELPSPTPPVASATPVTSSRRAVLAGAGAIGVGTALATHSPATARPAAPSAPSAPAEPSAANANAAVTAARAAVGRLLPRHADQFRFQVVRGAERFRVTGTAGRIEVSGTDAGVLLTGVHWYLKYECGAHLSWSGSQLDLPATLPAPRRPLERSATVRHRFALNDTHDGYTAPYADWPRWERMLDILALHGCNEVLVTTGQEAVYHRLLTDFGYSDTEARAWLPAPSHQPWWLLQNMSAYGGPLSPELIDARAVLGRRITDRMRELGMSPVLPGYFGTVPDGFASRNPGARTVPQGDWNGLPRPDWLDPRTRVFADVAAAFYRHQGDLFGEVNHFKMDLLHEGGNAGDVPVPDAARAVETSLHTARPDATWVILGWQTNPVPALLDAIDTDRVLIVDGLSDLDTVTDRERDWGGAPYAFGTIPNFGGRTTMGANSDRWTQRFTAWRDKPGSRLVGTAYMPEAAERDPAAFELFSELAWRQDAVDRESWFRSYADLRYGGEDSAARDAFRVLEATAYRLTTADGRPVDSLFSRRPSLTSSVGTAFDTAEFDKALGSLLAVREELRGSDAYRHDVTELARQALANRSRLLLPQLRGAFQGGDAATFRALAALWLKLMRLSDTMAGCHRSFLLGPWLEDAKRLATSPGEAATLEWSARTLITTWADRSAAGHLSNYANRDWQGLLADVHLPQWQAYLDDLADALAAGREPKAFDWYVDEEAWTRARTAYPVRATGDAYRTALRVRDTLAAAPYQGTVGVTADPPVFAPGSVGTLKADFRNVNGLRGTGPVDFALTGPDARPDGPTRLPSVAPAGTGSVAWSVTAPAEPLTSPLRPLPYELALEYGPRGEERVRTVQRGTAYVAGPLASGWRTYTNNGAVFGQLGDRFAVNGGGQDLWRATTHFGTAFEEGALTDGVSVTVRVTAQENTGPWARAGLITRTGLATPGSPGIVNLAVTPSNGVVLSYDTTGDGTLDTYRRITGVTAPVLLRLTRADGLFTGACSTDDGTTWRTVASVPVPGASTIQDVGLFMTATNGSSGLRGTVEFDGWGVTGGGTAGK</sequence>
<feature type="domain" description="Alpha-N-acetylglucosaminidase tim-barrel" evidence="2">
    <location>
        <begin position="161"/>
        <end position="481"/>
    </location>
</feature>
<accession>A0ABZ2ABP6</accession>
<reference evidence="5" key="1">
    <citation type="submission" date="2022-10" db="EMBL/GenBank/DDBJ databases">
        <title>The complete genomes of actinobacterial strains from the NBC collection.</title>
        <authorList>
            <person name="Joergensen T.S."/>
            <person name="Alvarez Arevalo M."/>
            <person name="Sterndorff E.B."/>
            <person name="Faurdal D."/>
            <person name="Vuksanovic O."/>
            <person name="Mourched A.-S."/>
            <person name="Charusanti P."/>
            <person name="Shaw S."/>
            <person name="Blin K."/>
            <person name="Weber T."/>
        </authorList>
    </citation>
    <scope>NUCLEOTIDE SEQUENCE</scope>
    <source>
        <strain evidence="5">NBC_01432</strain>
    </source>
</reference>
<evidence type="ECO:0000259" key="2">
    <source>
        <dbReference type="Pfam" id="PF05089"/>
    </source>
</evidence>
<dbReference type="PANTHER" id="PTHR12872">
    <property type="entry name" value="ALPHA-N-ACETYLGLUCOSAMINIDASE"/>
    <property type="match status" value="1"/>
</dbReference>
<dbReference type="Gene3D" id="1.20.120.670">
    <property type="entry name" value="N-acetyl-b-d-glucoasminidase"/>
    <property type="match status" value="1"/>
</dbReference>
<proteinExistence type="predicted"/>
<dbReference type="Gene3D" id="2.60.120.200">
    <property type="match status" value="1"/>
</dbReference>
<evidence type="ECO:0000259" key="4">
    <source>
        <dbReference type="Pfam" id="PF12972"/>
    </source>
</evidence>
<dbReference type="InterPro" id="IPR029018">
    <property type="entry name" value="Hex-like_dom2"/>
</dbReference>
<dbReference type="Pfam" id="PF12971">
    <property type="entry name" value="NAGLU_N"/>
    <property type="match status" value="1"/>
</dbReference>
<evidence type="ECO:0000259" key="3">
    <source>
        <dbReference type="Pfam" id="PF12971"/>
    </source>
</evidence>
<evidence type="ECO:0000313" key="6">
    <source>
        <dbReference type="Proteomes" id="UP001432209"/>
    </source>
</evidence>
<dbReference type="RefSeq" id="WP_329079620.1">
    <property type="nucleotide sequence ID" value="NZ_CP109495.1"/>
</dbReference>
<evidence type="ECO:0000256" key="1">
    <source>
        <dbReference type="ARBA" id="ARBA00022801"/>
    </source>
</evidence>
<evidence type="ECO:0000313" key="5">
    <source>
        <dbReference type="EMBL" id="WUX55629.1"/>
    </source>
</evidence>
<dbReference type="Proteomes" id="UP001432209">
    <property type="component" value="Chromosome"/>
</dbReference>
<keyword evidence="1" id="KW-0378">Hydrolase</keyword>
<dbReference type="Gene3D" id="3.20.20.80">
    <property type="entry name" value="Glycosidases"/>
    <property type="match status" value="1"/>
</dbReference>
<dbReference type="Pfam" id="PF05089">
    <property type="entry name" value="NAGLU"/>
    <property type="match status" value="1"/>
</dbReference>
<protein>
    <submittedName>
        <fullName evidence="5">Alpha-N-acetylglucosaminidase C-terminal domain-containing protein</fullName>
    </submittedName>
</protein>
<dbReference type="EMBL" id="CP109495">
    <property type="protein sequence ID" value="WUX55629.1"/>
    <property type="molecule type" value="Genomic_DNA"/>
</dbReference>
<organism evidence="5 6">
    <name type="scientific">Streptomyces niveus</name>
    <name type="common">Streptomyces spheroides</name>
    <dbReference type="NCBI Taxonomy" id="193462"/>
    <lineage>
        <taxon>Bacteria</taxon>
        <taxon>Bacillati</taxon>
        <taxon>Actinomycetota</taxon>
        <taxon>Actinomycetes</taxon>
        <taxon>Kitasatosporales</taxon>
        <taxon>Streptomycetaceae</taxon>
        <taxon>Streptomyces</taxon>
    </lineage>
</organism>
<keyword evidence="6" id="KW-1185">Reference proteome</keyword>
<dbReference type="Pfam" id="PF12972">
    <property type="entry name" value="NAGLU_C"/>
    <property type="match status" value="1"/>
</dbReference>
<dbReference type="Gene3D" id="3.30.379.10">
    <property type="entry name" value="Chitobiase/beta-hexosaminidase domain 2-like"/>
    <property type="match status" value="1"/>
</dbReference>
<feature type="domain" description="Alpha-N-acetylglucosaminidase N-terminal" evidence="3">
    <location>
        <begin position="70"/>
        <end position="147"/>
    </location>
</feature>
<dbReference type="InterPro" id="IPR024733">
    <property type="entry name" value="NAGLU_tim-barrel"/>
</dbReference>
<dbReference type="InterPro" id="IPR006311">
    <property type="entry name" value="TAT_signal"/>
</dbReference>